<feature type="transmembrane region" description="Helical" evidence="4">
    <location>
        <begin position="501"/>
        <end position="523"/>
    </location>
</feature>
<proteinExistence type="inferred from homology"/>
<evidence type="ECO:0000313" key="6">
    <source>
        <dbReference type="EMBL" id="HAU2397275.1"/>
    </source>
</evidence>
<evidence type="ECO:0000256" key="2">
    <source>
        <dbReference type="ARBA" id="ARBA00022676"/>
    </source>
</evidence>
<keyword evidence="2" id="KW-0328">Glycosyltransferase</keyword>
<keyword evidence="3" id="KW-0808">Transferase</keyword>
<feature type="transmembrane region" description="Helical" evidence="4">
    <location>
        <begin position="530"/>
        <end position="555"/>
    </location>
</feature>
<dbReference type="AlphaFoldDB" id="A0AAN5Q3A4"/>
<comment type="similarity">
    <text evidence="1">Belongs to the glycosyltransferase 2 family.</text>
</comment>
<evidence type="ECO:0000256" key="4">
    <source>
        <dbReference type="SAM" id="Phobius"/>
    </source>
</evidence>
<keyword evidence="4" id="KW-0812">Transmembrane</keyword>
<keyword evidence="4" id="KW-1133">Transmembrane helix</keyword>
<reference evidence="6" key="2">
    <citation type="submission" date="2019-09" db="EMBL/GenBank/DDBJ databases">
        <authorList>
            <consortium name="NCBI Pathogen Detection Project"/>
        </authorList>
    </citation>
    <scope>NUCLEOTIDE SEQUENCE</scope>
    <source>
        <strain evidence="6">CL18-200174</strain>
    </source>
</reference>
<feature type="transmembrane region" description="Helical" evidence="4">
    <location>
        <begin position="167"/>
        <end position="191"/>
    </location>
</feature>
<comment type="caution">
    <text evidence="6">The sequence shown here is derived from an EMBL/GenBank/DDBJ whole genome shotgun (WGS) entry which is preliminary data.</text>
</comment>
<dbReference type="EMBL" id="DACWOD010000011">
    <property type="protein sequence ID" value="HAU2397275.1"/>
    <property type="molecule type" value="Genomic_DNA"/>
</dbReference>
<accession>A0AAN5Q3A4</accession>
<feature type="transmembrane region" description="Helical" evidence="4">
    <location>
        <begin position="459"/>
        <end position="481"/>
    </location>
</feature>
<evidence type="ECO:0000256" key="1">
    <source>
        <dbReference type="ARBA" id="ARBA00006739"/>
    </source>
</evidence>
<dbReference type="InterPro" id="IPR001173">
    <property type="entry name" value="Glyco_trans_2-like"/>
</dbReference>
<dbReference type="SUPFAM" id="SSF53448">
    <property type="entry name" value="Nucleotide-diphospho-sugar transferases"/>
    <property type="match status" value="1"/>
</dbReference>
<sequence>MVEILKMDYYSNNTRQHYSELAKQHSLPFVILSSTIMNSDLLNLNSRFEYIQLQAIPISQTDTTIIIATANPSPENQKKIHAFFNASTKKSINLVVASMQEITYTLANQFKETYTHTMTHCRDDLDLFHSASHTFSLTEKIVLILLVAFLLIAALGNFFITALWVNVFLATGTLLVMSYKNGLMMCTLRLLKKRPIEIIKPQTEYPIYTILLPLLHEKQATITLLIDSLNRLDYPAEKLDIKFLLEQDDTQTLNVINKLDLPWYYQVLIVPSGLPRSKPRACNYGLQFALGPYLTIFDAEDRPDPDQLRKAFHRFLHSAENVACVQAALNFYNYRENLLTKLFTMEYTFWFDYLIPALDSLRAPVPLGGTSNHFKTEVLYKIGGWDPFIGTEDAEIGVRLYRYGYRVESIPSTTYEEANTRLGNWFLQRTRWNKGYMQTYLVNMRDPINMIKQIGPVRFINFQFFVGGNVFIQLANLPLWIFLLSTVFFYNAQVASLFPKLLLYITIFNFFISNLLLLILEFIATYNRRLYCLLPFIPFKMFYWILMSLSGYYAIVDLLLRPGYWYKTEHGISKQGNNTDVPL</sequence>
<evidence type="ECO:0000259" key="5">
    <source>
        <dbReference type="Pfam" id="PF13632"/>
    </source>
</evidence>
<dbReference type="Pfam" id="PF13632">
    <property type="entry name" value="Glyco_trans_2_3"/>
    <property type="match status" value="1"/>
</dbReference>
<dbReference type="GO" id="GO:0016757">
    <property type="term" value="F:glycosyltransferase activity"/>
    <property type="evidence" value="ECO:0007669"/>
    <property type="project" value="UniProtKB-KW"/>
</dbReference>
<reference evidence="6" key="1">
    <citation type="journal article" date="2018" name="Genome Biol.">
        <title>SKESA: strategic k-mer extension for scrupulous assemblies.</title>
        <authorList>
            <person name="Souvorov A."/>
            <person name="Agarwala R."/>
            <person name="Lipman D.J."/>
        </authorList>
    </citation>
    <scope>NUCLEOTIDE SEQUENCE</scope>
    <source>
        <strain evidence="6">CL18-200174</strain>
    </source>
</reference>
<dbReference type="InterPro" id="IPR029044">
    <property type="entry name" value="Nucleotide-diphossugar_trans"/>
</dbReference>
<keyword evidence="4" id="KW-0472">Membrane</keyword>
<dbReference type="PANTHER" id="PTHR43630">
    <property type="entry name" value="POLY-BETA-1,6-N-ACETYL-D-GLUCOSAMINE SYNTHASE"/>
    <property type="match status" value="1"/>
</dbReference>
<dbReference type="Proteomes" id="UP000863577">
    <property type="component" value="Unassembled WGS sequence"/>
</dbReference>
<feature type="transmembrane region" description="Helical" evidence="4">
    <location>
        <begin position="141"/>
        <end position="161"/>
    </location>
</feature>
<dbReference type="Gene3D" id="3.90.550.10">
    <property type="entry name" value="Spore Coat Polysaccharide Biosynthesis Protein SpsA, Chain A"/>
    <property type="match status" value="1"/>
</dbReference>
<dbReference type="SUPFAM" id="SSF160246">
    <property type="entry name" value="EspE N-terminal domain-like"/>
    <property type="match status" value="1"/>
</dbReference>
<evidence type="ECO:0000256" key="3">
    <source>
        <dbReference type="ARBA" id="ARBA00022679"/>
    </source>
</evidence>
<name>A0AAN5Q3A4_LEGPN</name>
<feature type="domain" description="Glycosyltransferase 2-like" evidence="5">
    <location>
        <begin position="294"/>
        <end position="497"/>
    </location>
</feature>
<dbReference type="CDD" id="cd06427">
    <property type="entry name" value="CESA_like_2"/>
    <property type="match status" value="1"/>
</dbReference>
<organism evidence="6 7">
    <name type="scientific">Legionella pneumophila</name>
    <dbReference type="NCBI Taxonomy" id="446"/>
    <lineage>
        <taxon>Bacteria</taxon>
        <taxon>Pseudomonadati</taxon>
        <taxon>Pseudomonadota</taxon>
        <taxon>Gammaproteobacteria</taxon>
        <taxon>Legionellales</taxon>
        <taxon>Legionellaceae</taxon>
        <taxon>Legionella</taxon>
    </lineage>
</organism>
<dbReference type="PANTHER" id="PTHR43630:SF1">
    <property type="entry name" value="POLY-BETA-1,6-N-ACETYL-D-GLUCOSAMINE SYNTHASE"/>
    <property type="match status" value="1"/>
</dbReference>
<gene>
    <name evidence="6" type="ORF">JBK99_13180</name>
</gene>
<protein>
    <submittedName>
        <fullName evidence="6">Glycosyltransferase</fullName>
    </submittedName>
</protein>
<dbReference type="InterPro" id="IPR037257">
    <property type="entry name" value="T2SS_E_N_sf"/>
</dbReference>
<evidence type="ECO:0000313" key="7">
    <source>
        <dbReference type="Proteomes" id="UP000863577"/>
    </source>
</evidence>